<dbReference type="Pfam" id="PF05973">
    <property type="entry name" value="Gp49"/>
    <property type="match status" value="1"/>
</dbReference>
<comment type="caution">
    <text evidence="1">The sequence shown here is derived from an EMBL/GenBank/DDBJ whole genome shotgun (WGS) entry which is preliminary data.</text>
</comment>
<evidence type="ECO:0000313" key="1">
    <source>
        <dbReference type="EMBL" id="OGG50250.1"/>
    </source>
</evidence>
<dbReference type="AlphaFoldDB" id="A0A1F6CMJ6"/>
<dbReference type="InterPro" id="IPR009241">
    <property type="entry name" value="HigB-like"/>
</dbReference>
<name>A0A1F6CMJ6_9BACT</name>
<sequence length="104" mass="12071">MGNRSLHARFLPYAEKYLHTLSTPEQALVMSDVNDMKNGDFAIVHIKKLRGPIQEIIVGHHRFTYFQLDSTLYFVRGFRKKSTKTPPQEIAYAESIYKIIKSKV</sequence>
<evidence type="ECO:0008006" key="3">
    <source>
        <dbReference type="Google" id="ProtNLM"/>
    </source>
</evidence>
<organism evidence="1 2">
    <name type="scientific">Candidatus Kaiserbacteria bacterium RIFCSPHIGHO2_01_FULL_54_36</name>
    <dbReference type="NCBI Taxonomy" id="1798482"/>
    <lineage>
        <taxon>Bacteria</taxon>
        <taxon>Candidatus Kaiseribacteriota</taxon>
    </lineage>
</organism>
<dbReference type="Proteomes" id="UP000178370">
    <property type="component" value="Unassembled WGS sequence"/>
</dbReference>
<protein>
    <recommendedName>
        <fullName evidence="3">Addiction module toxin RelE</fullName>
    </recommendedName>
</protein>
<accession>A0A1F6CMJ6</accession>
<dbReference type="EMBL" id="MFKV01000016">
    <property type="protein sequence ID" value="OGG50250.1"/>
    <property type="molecule type" value="Genomic_DNA"/>
</dbReference>
<proteinExistence type="predicted"/>
<reference evidence="1 2" key="1">
    <citation type="journal article" date="2016" name="Nat. Commun.">
        <title>Thousands of microbial genomes shed light on interconnected biogeochemical processes in an aquifer system.</title>
        <authorList>
            <person name="Anantharaman K."/>
            <person name="Brown C.T."/>
            <person name="Hug L.A."/>
            <person name="Sharon I."/>
            <person name="Castelle C.J."/>
            <person name="Probst A.J."/>
            <person name="Thomas B.C."/>
            <person name="Singh A."/>
            <person name="Wilkins M.J."/>
            <person name="Karaoz U."/>
            <person name="Brodie E.L."/>
            <person name="Williams K.H."/>
            <person name="Hubbard S.S."/>
            <person name="Banfield J.F."/>
        </authorList>
    </citation>
    <scope>NUCLEOTIDE SEQUENCE [LARGE SCALE GENOMIC DNA]</scope>
</reference>
<gene>
    <name evidence="1" type="ORF">A2763_04710</name>
</gene>
<dbReference type="STRING" id="1798482.A2763_04710"/>
<evidence type="ECO:0000313" key="2">
    <source>
        <dbReference type="Proteomes" id="UP000178370"/>
    </source>
</evidence>